<dbReference type="Gene3D" id="1.25.40.10">
    <property type="entry name" value="Tetratricopeptide repeat domain"/>
    <property type="match status" value="6"/>
</dbReference>
<evidence type="ECO:0000313" key="3">
    <source>
        <dbReference type="EMBL" id="VVV45461.1"/>
    </source>
</evidence>
<dbReference type="EMBL" id="LR721774">
    <property type="protein sequence ID" value="VVV45461.1"/>
    <property type="molecule type" value="Genomic_DNA"/>
</dbReference>
<accession>A0A5K0VX68</accession>
<evidence type="ECO:0000256" key="2">
    <source>
        <dbReference type="PROSITE-ProRule" id="PRU00708"/>
    </source>
</evidence>
<evidence type="ECO:0000256" key="1">
    <source>
        <dbReference type="ARBA" id="ARBA00022737"/>
    </source>
</evidence>
<dbReference type="PANTHER" id="PTHR47926:SF533">
    <property type="entry name" value="DYW DOMAIN-CONTAINING PROTEIN"/>
    <property type="match status" value="1"/>
</dbReference>
<dbReference type="PROSITE" id="PS51375">
    <property type="entry name" value="PPR"/>
    <property type="match status" value="7"/>
</dbReference>
<dbReference type="InterPro" id="IPR002885">
    <property type="entry name" value="PPR_rpt"/>
</dbReference>
<dbReference type="GO" id="GO:0009451">
    <property type="term" value="P:RNA modification"/>
    <property type="evidence" value="ECO:0007669"/>
    <property type="project" value="InterPro"/>
</dbReference>
<name>A0A5K0VX68_9MAGN</name>
<feature type="repeat" description="PPR" evidence="2">
    <location>
        <begin position="170"/>
        <end position="204"/>
    </location>
</feature>
<dbReference type="FunFam" id="1.25.40.10:FF:000158">
    <property type="entry name" value="pentatricopeptide repeat-containing protein At2g33680"/>
    <property type="match status" value="1"/>
</dbReference>
<feature type="repeat" description="PPR" evidence="2">
    <location>
        <begin position="465"/>
        <end position="495"/>
    </location>
</feature>
<feature type="repeat" description="PPR" evidence="2">
    <location>
        <begin position="398"/>
        <end position="428"/>
    </location>
</feature>
<feature type="repeat" description="PPR" evidence="2">
    <location>
        <begin position="100"/>
        <end position="134"/>
    </location>
</feature>
<dbReference type="SUPFAM" id="SSF48452">
    <property type="entry name" value="TPR-like"/>
    <property type="match status" value="1"/>
</dbReference>
<proteinExistence type="predicted"/>
<dbReference type="PANTHER" id="PTHR47926">
    <property type="entry name" value="PENTATRICOPEPTIDE REPEAT-CONTAINING PROTEIN"/>
    <property type="match status" value="1"/>
</dbReference>
<feature type="repeat" description="PPR" evidence="2">
    <location>
        <begin position="531"/>
        <end position="561"/>
    </location>
</feature>
<evidence type="ECO:0008006" key="4">
    <source>
        <dbReference type="Google" id="ProtNLM"/>
    </source>
</evidence>
<dbReference type="FunFam" id="1.25.40.10:FF:000073">
    <property type="entry name" value="Pentatricopeptide repeat-containing protein chloroplastic"/>
    <property type="match status" value="1"/>
</dbReference>
<dbReference type="Gramene" id="NC1G0129710.1">
    <property type="protein sequence ID" value="NC1G0129710.1:cds"/>
    <property type="gene ID" value="NC1G0129710"/>
</dbReference>
<keyword evidence="1" id="KW-0677">Repeat</keyword>
<dbReference type="Pfam" id="PF01535">
    <property type="entry name" value="PPR"/>
    <property type="match status" value="5"/>
</dbReference>
<feature type="repeat" description="PPR" evidence="2">
    <location>
        <begin position="496"/>
        <end position="530"/>
    </location>
</feature>
<dbReference type="InterPro" id="IPR011990">
    <property type="entry name" value="TPR-like_helical_dom_sf"/>
</dbReference>
<dbReference type="GO" id="GO:0099402">
    <property type="term" value="P:plant organ development"/>
    <property type="evidence" value="ECO:0007669"/>
    <property type="project" value="UniProtKB-ARBA"/>
</dbReference>
<reference evidence="3" key="1">
    <citation type="submission" date="2019-09" db="EMBL/GenBank/DDBJ databases">
        <authorList>
            <person name="Zhang L."/>
        </authorList>
    </citation>
    <scope>NUCLEOTIDE SEQUENCE</scope>
</reference>
<dbReference type="NCBIfam" id="TIGR00756">
    <property type="entry name" value="PPR"/>
    <property type="match status" value="5"/>
</dbReference>
<dbReference type="InterPro" id="IPR046848">
    <property type="entry name" value="E_motif"/>
</dbReference>
<sequence length="725" mass="81517">MASFSRARDFGGLFDLFTRTRRSPGARPSACFDFITLSILLTACRRSVSLLDAGPQVHAFAIVSGFDSDVTVCNCLMNMYAGAQLFEEFQRVFKAMPSRDLVSWNTAISVYARNERSDEALRLSLEMRRLDFVFDKVTFTSVLTACSDLQALRFGRQIHALVVLFGLELDVFVRNSLITLYARCDSIDESRDIFDQMVDRDIVSWNAMVSGYAQQDHCSGEAINVFLEMVNHGDDVGLDDISFASVLSACSHEQALELGLQCHASIIKRGCHDFVNVCNSLMSLYAKCDMMEEVNRVFYCMANPNVVSWTCMITLHEAKGFGLFRDMRLADTQPNQVTFVGLINACSSDQETRMVHGLVVSTGFFLDVNVANSLITMYAKFKDMEASVRVFEQMNYREVVSWNALIAGCAQNELYHEALEWFSLMDEQPNQFTYGSLLSACTAFLSLGHGRQFHCGAIKHGLNFDMYVGSALVDMYAKCGSIDDAQQFFDEMPQRSVVSWTVMISGQAQHGNCYKVLQLFKRMEGEGVQPDPVAFLALFSACGRAGLVEEGRRYFELMKKEYGIDATREHLSSMVDMLGRAGRVAEAEEFIRKMALEKSITAWQSLLGACRKYGNMEVGRRAGTALMELDPGDSATYVLLSNIYAADERWEEVARVRKVMRAKGVKKEVACSWVDTKDHTHKFTTDDMSHPRAEEIVELVENLSLEMRYLEIGETATKIFPDVFL</sequence>
<dbReference type="AlphaFoldDB" id="A0A5K0VX68"/>
<dbReference type="Pfam" id="PF20431">
    <property type="entry name" value="E_motif"/>
    <property type="match status" value="1"/>
</dbReference>
<organism evidence="3">
    <name type="scientific">Nymphaea colorata</name>
    <name type="common">pocket water lily</name>
    <dbReference type="NCBI Taxonomy" id="210225"/>
    <lineage>
        <taxon>Eukaryota</taxon>
        <taxon>Viridiplantae</taxon>
        <taxon>Streptophyta</taxon>
        <taxon>Embryophyta</taxon>
        <taxon>Tracheophyta</taxon>
        <taxon>Spermatophyta</taxon>
        <taxon>Magnoliopsida</taxon>
        <taxon>Nymphaeales</taxon>
        <taxon>Nymphaeaceae</taxon>
        <taxon>Nymphaea</taxon>
    </lineage>
</organism>
<dbReference type="GO" id="GO:0003723">
    <property type="term" value="F:RNA binding"/>
    <property type="evidence" value="ECO:0007669"/>
    <property type="project" value="InterPro"/>
</dbReference>
<feature type="repeat" description="PPR" evidence="2">
    <location>
        <begin position="633"/>
        <end position="667"/>
    </location>
</feature>
<dbReference type="Pfam" id="PF13041">
    <property type="entry name" value="PPR_2"/>
    <property type="match status" value="3"/>
</dbReference>
<dbReference type="InterPro" id="IPR046960">
    <property type="entry name" value="PPR_At4g14850-like_plant"/>
</dbReference>
<protein>
    <recommendedName>
        <fullName evidence="4">Pentatricopeptide repeat-containing protein</fullName>
    </recommendedName>
</protein>
<dbReference type="FunFam" id="1.25.40.10:FF:000196">
    <property type="entry name" value="Pentatricopeptide repeat-containing protein At4g14850"/>
    <property type="match status" value="2"/>
</dbReference>
<gene>
    <name evidence="3" type="ORF">NYM_LOCUS1788</name>
</gene>